<reference evidence="6" key="1">
    <citation type="submission" date="2009-10" db="EMBL/GenBank/DDBJ databases">
        <title>Complete sequence of Bacillus selenitireducens MLS10.</title>
        <authorList>
            <consortium name="US DOE Joint Genome Institute"/>
            <person name="Lucas S."/>
            <person name="Copeland A."/>
            <person name="Lapidus A."/>
            <person name="Glavina del Rio T."/>
            <person name="Dalin E."/>
            <person name="Tice H."/>
            <person name="Bruce D."/>
            <person name="Goodwin L."/>
            <person name="Pitluck S."/>
            <person name="Sims D."/>
            <person name="Brettin T."/>
            <person name="Detter J.C."/>
            <person name="Han C."/>
            <person name="Larimer F."/>
            <person name="Land M."/>
            <person name="Hauser L."/>
            <person name="Kyrpides N."/>
            <person name="Ovchinnikova G."/>
            <person name="Stolz J."/>
        </authorList>
    </citation>
    <scope>NUCLEOTIDE SEQUENCE [LARGE SCALE GENOMIC DNA]</scope>
    <source>
        <strain evidence="6">MLS10</strain>
    </source>
</reference>
<dbReference type="KEGG" id="bse:Bsel_3087"/>
<name>D6Y0K1_BACIE</name>
<proteinExistence type="predicted"/>
<evidence type="ECO:0000313" key="6">
    <source>
        <dbReference type="EMBL" id="ADI00569.1"/>
    </source>
</evidence>
<dbReference type="PANTHER" id="PTHR30055:SF234">
    <property type="entry name" value="HTH-TYPE TRANSCRIPTIONAL REGULATOR BETI"/>
    <property type="match status" value="1"/>
</dbReference>
<keyword evidence="2 4" id="KW-0238">DNA-binding</keyword>
<dbReference type="GO" id="GO:0003700">
    <property type="term" value="F:DNA-binding transcription factor activity"/>
    <property type="evidence" value="ECO:0007669"/>
    <property type="project" value="TreeGrafter"/>
</dbReference>
<dbReference type="AlphaFoldDB" id="D6Y0K1"/>
<dbReference type="STRING" id="439292.Bsel_3087"/>
<dbReference type="HOGENOM" id="CLU_094919_1_0_9"/>
<dbReference type="eggNOG" id="COG1309">
    <property type="taxonomic scope" value="Bacteria"/>
</dbReference>
<dbReference type="PANTHER" id="PTHR30055">
    <property type="entry name" value="HTH-TYPE TRANSCRIPTIONAL REGULATOR RUTR"/>
    <property type="match status" value="1"/>
</dbReference>
<feature type="domain" description="HTH tetR-type" evidence="5">
    <location>
        <begin position="12"/>
        <end position="72"/>
    </location>
</feature>
<feature type="DNA-binding region" description="H-T-H motif" evidence="4">
    <location>
        <begin position="35"/>
        <end position="54"/>
    </location>
</feature>
<dbReference type="Pfam" id="PF00440">
    <property type="entry name" value="TetR_N"/>
    <property type="match status" value="1"/>
</dbReference>
<keyword evidence="1" id="KW-0805">Transcription regulation</keyword>
<dbReference type="RefSeq" id="WP_013173973.1">
    <property type="nucleotide sequence ID" value="NC_014219.1"/>
</dbReference>
<organism evidence="6 7">
    <name type="scientific">Bacillus selenitireducens (strain ATCC 700615 / DSM 15326 / MLS10)</name>
    <dbReference type="NCBI Taxonomy" id="439292"/>
    <lineage>
        <taxon>Bacteria</taxon>
        <taxon>Bacillati</taxon>
        <taxon>Bacillota</taxon>
        <taxon>Bacilli</taxon>
        <taxon>Bacillales</taxon>
        <taxon>Bacillaceae</taxon>
        <taxon>Salisediminibacterium</taxon>
    </lineage>
</organism>
<dbReference type="OrthoDB" id="5366068at2"/>
<protein>
    <submittedName>
        <fullName evidence="6">Transcriptional regulator, TetR family</fullName>
    </submittedName>
</protein>
<sequence>MTPPGRKEIQRQRMWTYFLDAAAELIEEEGPDQVTIRKIAAKAGFTSSTAYNYFQDLSHLKFFTAMRFTKRYAEELPVYLERGSNIIDKWLYAWECFCKHSFEEPSIYAMLFMDHLGVMPQVLIDDYYEVFQDDLSGLPEPVKAIMTEHSFAKRSALYIQAAADEGFMTEADIELIAEMTLMIWKGMMNTVLSERRTWTKEEAARQALYLIEQAVMRTVASERRSEITFRSSL</sequence>
<dbReference type="SUPFAM" id="SSF46689">
    <property type="entry name" value="Homeodomain-like"/>
    <property type="match status" value="1"/>
</dbReference>
<accession>D6Y0K1</accession>
<dbReference type="InterPro" id="IPR001647">
    <property type="entry name" value="HTH_TetR"/>
</dbReference>
<evidence type="ECO:0000256" key="4">
    <source>
        <dbReference type="PROSITE-ProRule" id="PRU00335"/>
    </source>
</evidence>
<gene>
    <name evidence="6" type="ordered locus">Bsel_3087</name>
</gene>
<keyword evidence="3" id="KW-0804">Transcription</keyword>
<evidence type="ECO:0000313" key="7">
    <source>
        <dbReference type="Proteomes" id="UP000000271"/>
    </source>
</evidence>
<evidence type="ECO:0000256" key="3">
    <source>
        <dbReference type="ARBA" id="ARBA00023163"/>
    </source>
</evidence>
<dbReference type="Gene3D" id="1.10.357.10">
    <property type="entry name" value="Tetracycline Repressor, domain 2"/>
    <property type="match status" value="1"/>
</dbReference>
<dbReference type="InterPro" id="IPR050109">
    <property type="entry name" value="HTH-type_TetR-like_transc_reg"/>
</dbReference>
<dbReference type="GO" id="GO:0000976">
    <property type="term" value="F:transcription cis-regulatory region binding"/>
    <property type="evidence" value="ECO:0007669"/>
    <property type="project" value="TreeGrafter"/>
</dbReference>
<evidence type="ECO:0000259" key="5">
    <source>
        <dbReference type="PROSITE" id="PS50977"/>
    </source>
</evidence>
<dbReference type="PROSITE" id="PS50977">
    <property type="entry name" value="HTH_TETR_2"/>
    <property type="match status" value="1"/>
</dbReference>
<dbReference type="Proteomes" id="UP000000271">
    <property type="component" value="Chromosome"/>
</dbReference>
<keyword evidence="7" id="KW-1185">Reference proteome</keyword>
<dbReference type="EMBL" id="CP001791">
    <property type="protein sequence ID" value="ADI00569.1"/>
    <property type="molecule type" value="Genomic_DNA"/>
</dbReference>
<dbReference type="InterPro" id="IPR009057">
    <property type="entry name" value="Homeodomain-like_sf"/>
</dbReference>
<evidence type="ECO:0000256" key="2">
    <source>
        <dbReference type="ARBA" id="ARBA00023125"/>
    </source>
</evidence>
<evidence type="ECO:0000256" key="1">
    <source>
        <dbReference type="ARBA" id="ARBA00023015"/>
    </source>
</evidence>